<feature type="domain" description="DUF7647" evidence="13">
    <location>
        <begin position="748"/>
        <end position="927"/>
    </location>
</feature>
<comment type="subcellular location">
    <subcellularLocation>
        <location evidence="1">Nucleus</location>
    </subcellularLocation>
</comment>
<dbReference type="GO" id="GO:0000127">
    <property type="term" value="C:transcription factor TFIIIC complex"/>
    <property type="evidence" value="ECO:0007669"/>
    <property type="project" value="InterPro"/>
</dbReference>
<evidence type="ECO:0000313" key="15">
    <source>
        <dbReference type="Proteomes" id="UP000327085"/>
    </source>
</evidence>
<feature type="compositionally biased region" description="Basic residues" evidence="6">
    <location>
        <begin position="997"/>
        <end position="1008"/>
    </location>
</feature>
<evidence type="ECO:0000256" key="6">
    <source>
        <dbReference type="SAM" id="MobiDB-lite"/>
    </source>
</evidence>
<dbReference type="GO" id="GO:0042791">
    <property type="term" value="P:5S class rRNA transcription by RNA polymerase III"/>
    <property type="evidence" value="ECO:0007669"/>
    <property type="project" value="TreeGrafter"/>
</dbReference>
<feature type="region of interest" description="Disordered" evidence="6">
    <location>
        <begin position="201"/>
        <end position="221"/>
    </location>
</feature>
<dbReference type="Pfam" id="PF24655">
    <property type="entry name" value="DUF7645"/>
    <property type="match status" value="1"/>
</dbReference>
<dbReference type="InterPro" id="IPR007309">
    <property type="entry name" value="TFIIIC_Bblock-bd"/>
</dbReference>
<evidence type="ECO:0000259" key="10">
    <source>
        <dbReference type="Pfam" id="PF24538"/>
    </source>
</evidence>
<dbReference type="InterPro" id="IPR056062">
    <property type="entry name" value="DUF7645"/>
</dbReference>
<accession>A0A5E4FBN0</accession>
<keyword evidence="4" id="KW-0804">Transcription</keyword>
<dbReference type="Pfam" id="PF24101">
    <property type="entry name" value="WHD_GTF3C1"/>
    <property type="match status" value="1"/>
</dbReference>
<evidence type="ECO:0000259" key="11">
    <source>
        <dbReference type="Pfam" id="PF24655"/>
    </source>
</evidence>
<evidence type="ECO:0000256" key="1">
    <source>
        <dbReference type="ARBA" id="ARBA00004123"/>
    </source>
</evidence>
<feature type="domain" description="DUF7645" evidence="11">
    <location>
        <begin position="929"/>
        <end position="985"/>
    </location>
</feature>
<evidence type="ECO:0000256" key="3">
    <source>
        <dbReference type="ARBA" id="ARBA00023125"/>
    </source>
</evidence>
<dbReference type="Pfam" id="PF04182">
    <property type="entry name" value="B-block_TFIIIC"/>
    <property type="match status" value="1"/>
</dbReference>
<dbReference type="Proteomes" id="UP000327085">
    <property type="component" value="Chromosome 3"/>
</dbReference>
<dbReference type="InterPro" id="IPR056428">
    <property type="entry name" value="WH_GTF3C1"/>
</dbReference>
<dbReference type="InParanoid" id="A0A5E4FBN0"/>
<evidence type="ECO:0000259" key="8">
    <source>
        <dbReference type="Pfam" id="PF23704"/>
    </source>
</evidence>
<dbReference type="InterPro" id="IPR056064">
    <property type="entry name" value="DUF7647"/>
</dbReference>
<gene>
    <name evidence="14" type="ORF">ALMOND_2B018450</name>
</gene>
<keyword evidence="2" id="KW-0597">Phosphoprotein</keyword>
<evidence type="ECO:0000259" key="12">
    <source>
        <dbReference type="Pfam" id="PF24657"/>
    </source>
</evidence>
<dbReference type="Pfam" id="PF24658">
    <property type="entry name" value="DUF7647"/>
    <property type="match status" value="1"/>
</dbReference>
<dbReference type="GO" id="GO:0003677">
    <property type="term" value="F:DNA binding"/>
    <property type="evidence" value="ECO:0007669"/>
    <property type="project" value="UniProtKB-KW"/>
</dbReference>
<feature type="domain" description="DUF7646" evidence="12">
    <location>
        <begin position="338"/>
        <end position="421"/>
    </location>
</feature>
<dbReference type="EMBL" id="CABIKO010000077">
    <property type="protein sequence ID" value="VVA23981.1"/>
    <property type="molecule type" value="Genomic_DNA"/>
</dbReference>
<dbReference type="GO" id="GO:0006384">
    <property type="term" value="P:transcription initiation at RNA polymerase III promoter"/>
    <property type="evidence" value="ECO:0007669"/>
    <property type="project" value="InterPro"/>
</dbReference>
<keyword evidence="5" id="KW-0539">Nucleus</keyword>
<organism evidence="14 15">
    <name type="scientific">Prunus dulcis</name>
    <name type="common">Almond</name>
    <name type="synonym">Amygdalus dulcis</name>
    <dbReference type="NCBI Taxonomy" id="3755"/>
    <lineage>
        <taxon>Eukaryota</taxon>
        <taxon>Viridiplantae</taxon>
        <taxon>Streptophyta</taxon>
        <taxon>Embryophyta</taxon>
        <taxon>Tracheophyta</taxon>
        <taxon>Spermatophyta</taxon>
        <taxon>Magnoliopsida</taxon>
        <taxon>eudicotyledons</taxon>
        <taxon>Gunneridae</taxon>
        <taxon>Pentapetalae</taxon>
        <taxon>rosids</taxon>
        <taxon>fabids</taxon>
        <taxon>Rosales</taxon>
        <taxon>Rosaceae</taxon>
        <taxon>Amygdaloideae</taxon>
        <taxon>Amygdaleae</taxon>
        <taxon>Prunus</taxon>
    </lineage>
</organism>
<dbReference type="FunCoup" id="A0A5E4FBN0">
    <property type="interactions" value="1067"/>
</dbReference>
<dbReference type="Gramene" id="VVA23981">
    <property type="protein sequence ID" value="VVA23981"/>
    <property type="gene ID" value="Prudul26B018450"/>
</dbReference>
<feature type="compositionally biased region" description="Polar residues" evidence="6">
    <location>
        <begin position="1216"/>
        <end position="1228"/>
    </location>
</feature>
<feature type="domain" description="DUF7599" evidence="10">
    <location>
        <begin position="233"/>
        <end position="317"/>
    </location>
</feature>
<dbReference type="GO" id="GO:0005634">
    <property type="term" value="C:nucleus"/>
    <property type="evidence" value="ECO:0007669"/>
    <property type="project" value="UniProtKB-SubCell"/>
</dbReference>
<proteinExistence type="predicted"/>
<feature type="region of interest" description="Disordered" evidence="6">
    <location>
        <begin position="1212"/>
        <end position="1236"/>
    </location>
</feature>
<dbReference type="PANTHER" id="PTHR15180">
    <property type="entry name" value="GENERAL TRANSCRIPTION FACTOR 3C POLYPEPTIDE 1"/>
    <property type="match status" value="1"/>
</dbReference>
<dbReference type="Pfam" id="PF23704">
    <property type="entry name" value="WHD_GTF3C1_N"/>
    <property type="match status" value="1"/>
</dbReference>
<evidence type="ECO:0000256" key="2">
    <source>
        <dbReference type="ARBA" id="ARBA00022553"/>
    </source>
</evidence>
<dbReference type="OMA" id="VESHNMS"/>
<evidence type="ECO:0000313" key="14">
    <source>
        <dbReference type="EMBL" id="VVA23981.1"/>
    </source>
</evidence>
<dbReference type="SUPFAM" id="SSF46785">
    <property type="entry name" value="Winged helix' DNA-binding domain"/>
    <property type="match status" value="1"/>
</dbReference>
<evidence type="ECO:0000259" key="9">
    <source>
        <dbReference type="Pfam" id="PF24101"/>
    </source>
</evidence>
<sequence length="1903" mass="214720">MDTILNSALAEICSELQNGLSLQALWPRLDPSLSSSNLDLSPHLKQALWDALRSIPTLKFDAKNAPYGPADPSILSFEDAEKLNLKLVADEGLRDNFMGLYNVRSANASLSKIQRMALERLVTARTNGITQSQLAKELGIEGRNFHYAVKSLECQGLIVKQSALLKTKEAGDSPFVTTNMLYLYRHGKHLGSQQKIEITKEEQTRESFGNGNESPASGDNFAGKYVKQDVLVKDYLPEMKAVCDKLEEANGKVLVVSDIKKDLGYSGTPGGHKAWRKVCRRLKAAGLVELFDAKVNEKVECCLRFPENSTQMSLEPKSLLHVDDHCNEEQQVKYGQRKKCQITDQLVELPIEQQIYELIDSTGSEGLTRNEVLERLGINNKKNCNRLAGMWSRFGMNIQPEMHQKAKTYRFWTPVEHNSESANPFLNKSENGNENKITDLYIGSSVALDRSGQSQTRSVYDCSTLKGDTAGSRNMKNRYINTEPSGGSPQYSESNHMLLCPGNPQPLFLEPKDTTCDSKLSLLSTVEINGASPETPPAALKPLGSGSDPRYPCLSLTEDSTRREKRILERLQDEKFILRAELYRWLVSLEKDKCTTTDRKTIDRILKKLQELGHCKCIHINVPVVTNCGRSRTTLVVLHPSVQSLTPELVSEIHDTWRSFEIQSRGQCSSRWKKSGSVPVLKDVQRTQNHVGTDIRAMRSEAMRSNGFILAKMIRAKLLHSFLWDFLSSSTGSDDALASGKDVIELKNPHSRSKLFSLEAAIRAIPVELFLQVVGCTKKIDDMLEKCKRGLCLSDLSADEYKSLMDTHATGRLSLVIEILRRLKLIRMVSDEHLKDAIKVPHAISTYALVFKPYIEEPLSKDAISLSFRSVDLRPRIRHDFVLSNREAVDEYWQTLEYCYAAADPRAALHAFPGSAVHEVSLYRSWTKIRVMTAAQRDELLKRVEKDDPSEKLSFKECGKIAKDLNLTLEQVLRVYYDKRHQRLHGLQNKRDEVQPKKGRRVSRKRKRSSEQESVNFTETDEVTAQLEELGNATLSDTVKQFIEEKSLLVTSSDKHDTHLEPLVDHLETGQEPEPNEDDDGCHSIISKCSFSNLKSTRTYKKEKLQSTRQRRFSWTEEADRQLIIQYVRHRATLGPKYHRIDWTSLPDLPAPPSTCQKRMALLKSNKRFRIAVMRLCNVIGERYAKFLEKTQNRSLTKDDCRLLLRGSTGEDNDRNLPNISNHNQGTGVQEEPWDDFDDNNIKRALEEVLHYKRMAKLDASKRVGSTCQDWSDLNTNAEEYDPQESELIASTTPYEDVQNHSGRGLKISARRSCCQHLNEKFFKLLHGVNVSTQVYKSLAVSNAVELFKLVFLSISTAPEVPNLLAEILRRYSECDLFAAFNYLRDRKIMVGGNDSQHFSLSQQFLHNISMSPFPTNSGKRATKFAHWLREREKDLMEGGIDLSADLQCGDIFHLFALVSSGELSISPCLPDEGMGEAEDLRSSKRKIDSNEFLDGDKTKKLKSFVAAEGEIISRREKGFPGIKVSVYRASFSTADAVDLFTNDTPCVKKIGGSYQLDSTCGQNILSHFHHMKEILDSSSTVHVLENCSKSPWEGMVRYAEHLLPLCSSQNQSSPIHPEVFRSIYSAIQTAGDQGLSIEDVSQITNIPGEKMTEFIIDVLQTFERVLKVNAYDSIRVVDSLYRGKYFMTSVPGICQKLEPPSGRKPQRGNDGDLFLHPKNCDSGCAHLQGDINMHVDDVHKVTFLNFPEEVCELSYKKQTSSELEGCMEGIEVSPRGDGEGESSKSSSGKLCVPILPWINGDGTINKIIYKGLRRRVLGIVMQNPGILEDEIIRRMDVLNPQSCRKLLELLILDKHISVRKMHQTTSNGLPPILRTLFGSSFTEPKLVFREHFFANPTSTSLL</sequence>
<name>A0A5E4FBN0_PRUDU</name>
<dbReference type="InterPro" id="IPR044210">
    <property type="entry name" value="Tfc3-like"/>
</dbReference>
<feature type="region of interest" description="Disordered" evidence="6">
    <location>
        <begin position="986"/>
        <end position="1020"/>
    </location>
</feature>
<dbReference type="Pfam" id="PF24657">
    <property type="entry name" value="DUF7646"/>
    <property type="match status" value="1"/>
</dbReference>
<dbReference type="InterPro" id="IPR035625">
    <property type="entry name" value="Tfc3-like_eWH"/>
</dbReference>
<feature type="domain" description="GTF3C1 extended winged-helix" evidence="9">
    <location>
        <begin position="556"/>
        <end position="665"/>
    </location>
</feature>
<reference evidence="15" key="1">
    <citation type="journal article" date="2020" name="Plant J.">
        <title>Transposons played a major role in the diversification between the closely related almond and peach genomes: results from the almond genome sequence.</title>
        <authorList>
            <person name="Alioto T."/>
            <person name="Alexiou K.G."/>
            <person name="Bardil A."/>
            <person name="Barteri F."/>
            <person name="Castanera R."/>
            <person name="Cruz F."/>
            <person name="Dhingra A."/>
            <person name="Duval H."/>
            <person name="Fernandez I Marti A."/>
            <person name="Frias L."/>
            <person name="Galan B."/>
            <person name="Garcia J.L."/>
            <person name="Howad W."/>
            <person name="Gomez-Garrido J."/>
            <person name="Gut M."/>
            <person name="Julca I."/>
            <person name="Morata J."/>
            <person name="Puigdomenech P."/>
            <person name="Ribeca P."/>
            <person name="Rubio Cabetas M.J."/>
            <person name="Vlasova A."/>
            <person name="Wirthensohn M."/>
            <person name="Garcia-Mas J."/>
            <person name="Gabaldon T."/>
            <person name="Casacuberta J.M."/>
            <person name="Arus P."/>
        </authorList>
    </citation>
    <scope>NUCLEOTIDE SEQUENCE [LARGE SCALE GENOMIC DNA]</scope>
    <source>
        <strain evidence="15">cv. Texas</strain>
    </source>
</reference>
<dbReference type="InterPro" id="IPR036390">
    <property type="entry name" value="WH_DNA-bd_sf"/>
</dbReference>
<feature type="domain" description="General transcription factor 3C polypeptide 1 winged-helix" evidence="8">
    <location>
        <begin position="1"/>
        <end position="101"/>
    </location>
</feature>
<dbReference type="InterPro" id="IPR056063">
    <property type="entry name" value="DUF7646"/>
</dbReference>
<dbReference type="PANTHER" id="PTHR15180:SF1">
    <property type="entry name" value="GENERAL TRANSCRIPTION FACTOR 3C POLYPEPTIDE 1"/>
    <property type="match status" value="1"/>
</dbReference>
<evidence type="ECO:0000256" key="4">
    <source>
        <dbReference type="ARBA" id="ARBA00023163"/>
    </source>
</evidence>
<evidence type="ECO:0000259" key="7">
    <source>
        <dbReference type="Pfam" id="PF04182"/>
    </source>
</evidence>
<evidence type="ECO:0000256" key="5">
    <source>
        <dbReference type="ARBA" id="ARBA00023242"/>
    </source>
</evidence>
<protein>
    <submittedName>
        <fullName evidence="14">PREDICTED: B-block binding subunit of TFIIIC</fullName>
    </submittedName>
</protein>
<dbReference type="CDD" id="cd16169">
    <property type="entry name" value="Tau138_eWH"/>
    <property type="match status" value="1"/>
</dbReference>
<evidence type="ECO:0000259" key="13">
    <source>
        <dbReference type="Pfam" id="PF24658"/>
    </source>
</evidence>
<dbReference type="InterPro" id="IPR056020">
    <property type="entry name" value="DUF7599"/>
</dbReference>
<keyword evidence="3" id="KW-0238">DNA-binding</keyword>
<dbReference type="Pfam" id="PF24538">
    <property type="entry name" value="DUF7599"/>
    <property type="match status" value="1"/>
</dbReference>
<feature type="compositionally biased region" description="Polar residues" evidence="6">
    <location>
        <begin position="206"/>
        <end position="217"/>
    </location>
</feature>
<feature type="domain" description="B-block binding subunit of TFIIIC" evidence="7">
    <location>
        <begin position="112"/>
        <end position="185"/>
    </location>
</feature>
<dbReference type="InterPro" id="IPR056467">
    <property type="entry name" value="eWH_GTF3C1"/>
</dbReference>